<feature type="region of interest" description="Disordered" evidence="1">
    <location>
        <begin position="405"/>
        <end position="437"/>
    </location>
</feature>
<dbReference type="GO" id="GO:0005524">
    <property type="term" value="F:ATP binding"/>
    <property type="evidence" value="ECO:0007669"/>
    <property type="project" value="UniProtKB-KW"/>
</dbReference>
<dbReference type="InterPro" id="IPR036890">
    <property type="entry name" value="HATPase_C_sf"/>
</dbReference>
<proteinExistence type="predicted"/>
<dbReference type="Proteomes" id="UP000704960">
    <property type="component" value="Unassembled WGS sequence"/>
</dbReference>
<keyword evidence="2" id="KW-0547">Nucleotide-binding</keyword>
<protein>
    <submittedName>
        <fullName evidence="2">ATP-binding protein</fullName>
    </submittedName>
</protein>
<dbReference type="SUPFAM" id="SSF55874">
    <property type="entry name" value="ATPase domain of HSP90 chaperone/DNA topoisomerase II/histidine kinase"/>
    <property type="match status" value="1"/>
</dbReference>
<name>A0A932YWL4_9BACT</name>
<keyword evidence="2" id="KW-0067">ATP-binding</keyword>
<accession>A0A932YWL4</accession>
<dbReference type="EMBL" id="JACQMJ010000005">
    <property type="protein sequence ID" value="MBI4132244.1"/>
    <property type="molecule type" value="Genomic_DNA"/>
</dbReference>
<evidence type="ECO:0000256" key="1">
    <source>
        <dbReference type="SAM" id="MobiDB-lite"/>
    </source>
</evidence>
<reference evidence="2" key="1">
    <citation type="submission" date="2020-07" db="EMBL/GenBank/DDBJ databases">
        <title>Huge and variable diversity of episymbiotic CPR bacteria and DPANN archaea in groundwater ecosystems.</title>
        <authorList>
            <person name="He C.Y."/>
            <person name="Keren R."/>
            <person name="Whittaker M."/>
            <person name="Farag I.F."/>
            <person name="Doudna J."/>
            <person name="Cate J.H.D."/>
            <person name="Banfield J.F."/>
        </authorList>
    </citation>
    <scope>NUCLEOTIDE SEQUENCE</scope>
    <source>
        <strain evidence="2">NC_groundwater_1226_Ag_S-0.1um_59_124</strain>
    </source>
</reference>
<evidence type="ECO:0000313" key="3">
    <source>
        <dbReference type="Proteomes" id="UP000704960"/>
    </source>
</evidence>
<evidence type="ECO:0000313" key="2">
    <source>
        <dbReference type="EMBL" id="MBI4132244.1"/>
    </source>
</evidence>
<gene>
    <name evidence="2" type="ORF">HY474_01285</name>
</gene>
<dbReference type="AlphaFoldDB" id="A0A932YWL4"/>
<dbReference type="Gene3D" id="3.30.565.10">
    <property type="entry name" value="Histidine kinase-like ATPase, C-terminal domain"/>
    <property type="match status" value="1"/>
</dbReference>
<comment type="caution">
    <text evidence="2">The sequence shown here is derived from an EMBL/GenBank/DDBJ whole genome shotgun (WGS) entry which is preliminary data.</text>
</comment>
<dbReference type="Pfam" id="PF13589">
    <property type="entry name" value="HATPase_c_3"/>
    <property type="match status" value="1"/>
</dbReference>
<organism evidence="2 3">
    <name type="scientific">Candidatus Sungiibacteriota bacterium</name>
    <dbReference type="NCBI Taxonomy" id="2750080"/>
    <lineage>
        <taxon>Bacteria</taxon>
        <taxon>Candidatus Sungiibacteriota</taxon>
    </lineage>
</organism>
<sequence length="560" mass="62809">MDTSRLEFHQGQALLRLAGTYPTLQEVLFEEVQNALDEGAQRVWINMNQRMRHLTISDNGRGATTEKFDQALRSVGSTVKPKGKLGRFGLGLISPLGKCVHFTFTSTPQANPRGFHQWTFVTTDIAKQAESVELPRVALKQHRFAPPGTSGKRDESVVPWRTQVRIENYSDDRVIGHVDVDSLHEGILDRYAAVMRRLGTVVSVRITKPDGTKIEREVRAESFAGRKLEEFNAQDKDAGTTAFRLFIARRTEKGRRGRVLVGEQGDDYRLHFGNFAYAARDWLDTGVTEALSSGIFEGEIITEKAKLHASRKRFENDAALVGLCGAVGRWYAQVGKQYYEEAQEQRREERLQELGQRSIRVIESMLDDPSFEALKQVVEGFRFGTVTTEHVPVGRRSGGQDVTAVRVYGEPGGGEGGERDRKGLGGKHRPAELEGDTPYIVLGPRGPRRKVVRGNSLGLGLSHEEFVDPNKLWDLDERLGIVRINIKHPTVERCERSGRFAVMRLQELIMVQALVLHTMPESYREQQRIALEGIVEPLVFTFTTGDVVAGRKLGRKAKAK</sequence>